<name>A0A9P8GDR2_AURME</name>
<evidence type="ECO:0000256" key="3">
    <source>
        <dbReference type="ARBA" id="ARBA00022729"/>
    </source>
</evidence>
<dbReference type="Pfam" id="PF03442">
    <property type="entry name" value="CBM_X2"/>
    <property type="match status" value="1"/>
</dbReference>
<dbReference type="Gene3D" id="2.60.40.10">
    <property type="entry name" value="Immunoglobulins"/>
    <property type="match status" value="1"/>
</dbReference>
<dbReference type="Gene3D" id="3.30.450.20">
    <property type="entry name" value="PAS domain"/>
    <property type="match status" value="2"/>
</dbReference>
<keyword evidence="4" id="KW-0378">Hydrolase</keyword>
<feature type="domain" description="Response regulatory" evidence="13">
    <location>
        <begin position="1499"/>
        <end position="1628"/>
    </location>
</feature>
<dbReference type="InterPro" id="IPR013783">
    <property type="entry name" value="Ig-like_fold"/>
</dbReference>
<evidence type="ECO:0000259" key="13">
    <source>
        <dbReference type="PROSITE" id="PS50110"/>
    </source>
</evidence>
<feature type="chain" id="PRO_5040222982" evidence="11">
    <location>
        <begin position="21"/>
        <end position="1690"/>
    </location>
</feature>
<dbReference type="PRINTS" id="PR00344">
    <property type="entry name" value="BCTRLSENSOR"/>
</dbReference>
<evidence type="ECO:0000256" key="11">
    <source>
        <dbReference type="SAM" id="SignalP"/>
    </source>
</evidence>
<comment type="similarity">
    <text evidence="1">Belongs to the glycosyl hydrolase 5 (cellulase A) family.</text>
</comment>
<dbReference type="InterPro" id="IPR035965">
    <property type="entry name" value="PAS-like_dom_sf"/>
</dbReference>
<dbReference type="InterPro" id="IPR050956">
    <property type="entry name" value="2C_system_His_kinase"/>
</dbReference>
<organism evidence="15 16">
    <name type="scientific">Aureobasidium melanogenum</name>
    <name type="common">Aureobasidium pullulans var. melanogenum</name>
    <dbReference type="NCBI Taxonomy" id="46634"/>
    <lineage>
        <taxon>Eukaryota</taxon>
        <taxon>Fungi</taxon>
        <taxon>Dikarya</taxon>
        <taxon>Ascomycota</taxon>
        <taxon>Pezizomycotina</taxon>
        <taxon>Dothideomycetes</taxon>
        <taxon>Dothideomycetidae</taxon>
        <taxon>Dothideales</taxon>
        <taxon>Saccotheciaceae</taxon>
        <taxon>Aureobasidium</taxon>
    </lineage>
</organism>
<feature type="compositionally biased region" description="Polar residues" evidence="10">
    <location>
        <begin position="1668"/>
        <end position="1690"/>
    </location>
</feature>
<dbReference type="InterPro" id="IPR003594">
    <property type="entry name" value="HATPase_dom"/>
</dbReference>
<comment type="caution">
    <text evidence="15">The sequence shown here is derived from an EMBL/GenBank/DDBJ whole genome shotgun (WGS) entry which is preliminary data.</text>
</comment>
<dbReference type="SUPFAM" id="SSF51445">
    <property type="entry name" value="(Trans)glycosidases"/>
    <property type="match status" value="1"/>
</dbReference>
<feature type="domain" description="PAS" evidence="14">
    <location>
        <begin position="997"/>
        <end position="1037"/>
    </location>
</feature>
<dbReference type="CDD" id="cd00082">
    <property type="entry name" value="HisKA"/>
    <property type="match status" value="1"/>
</dbReference>
<proteinExistence type="inferred from homology"/>
<dbReference type="GO" id="GO:0004553">
    <property type="term" value="F:hydrolase activity, hydrolyzing O-glycosyl compounds"/>
    <property type="evidence" value="ECO:0007669"/>
    <property type="project" value="InterPro"/>
</dbReference>
<dbReference type="InterPro" id="IPR036097">
    <property type="entry name" value="HisK_dim/P_sf"/>
</dbReference>
<dbReference type="SUPFAM" id="SSF55874">
    <property type="entry name" value="ATPase domain of HSP90 chaperone/DNA topoisomerase II/histidine kinase"/>
    <property type="match status" value="1"/>
</dbReference>
<dbReference type="Proteomes" id="UP000767238">
    <property type="component" value="Unassembled WGS sequence"/>
</dbReference>
<evidence type="ECO:0000256" key="6">
    <source>
        <dbReference type="ARBA" id="ARBA00023277"/>
    </source>
</evidence>
<evidence type="ECO:0000313" key="16">
    <source>
        <dbReference type="Proteomes" id="UP000767238"/>
    </source>
</evidence>
<dbReference type="GO" id="GO:0000155">
    <property type="term" value="F:phosphorelay sensor kinase activity"/>
    <property type="evidence" value="ECO:0007669"/>
    <property type="project" value="InterPro"/>
</dbReference>
<dbReference type="InterPro" id="IPR005102">
    <property type="entry name" value="Carbo-bd_X2"/>
</dbReference>
<reference evidence="15" key="2">
    <citation type="submission" date="2021-08" db="EMBL/GenBank/DDBJ databases">
        <authorList>
            <person name="Gostincar C."/>
            <person name="Sun X."/>
            <person name="Song Z."/>
            <person name="Gunde-Cimerman N."/>
        </authorList>
    </citation>
    <scope>NUCLEOTIDE SEQUENCE</scope>
    <source>
        <strain evidence="15">EXF-8016</strain>
    </source>
</reference>
<dbReference type="SMART" id="SM00388">
    <property type="entry name" value="HisKA"/>
    <property type="match status" value="1"/>
</dbReference>
<reference evidence="15" key="1">
    <citation type="journal article" date="2021" name="J Fungi (Basel)">
        <title>Virulence traits and population genomics of the black yeast Aureobasidium melanogenum.</title>
        <authorList>
            <person name="Cernosa A."/>
            <person name="Sun X."/>
            <person name="Gostincar C."/>
            <person name="Fang C."/>
            <person name="Gunde-Cimerman N."/>
            <person name="Song Z."/>
        </authorList>
    </citation>
    <scope>NUCLEOTIDE SEQUENCE</scope>
    <source>
        <strain evidence="15">EXF-8016</strain>
    </source>
</reference>
<dbReference type="GO" id="GO:0030245">
    <property type="term" value="P:cellulose catabolic process"/>
    <property type="evidence" value="ECO:0007669"/>
    <property type="project" value="UniProtKB-KW"/>
</dbReference>
<evidence type="ECO:0000313" key="15">
    <source>
        <dbReference type="EMBL" id="KAH0218370.1"/>
    </source>
</evidence>
<dbReference type="SUPFAM" id="SSF55785">
    <property type="entry name" value="PYP-like sensor domain (PAS domain)"/>
    <property type="match status" value="1"/>
</dbReference>
<dbReference type="SMART" id="SM00091">
    <property type="entry name" value="PAS"/>
    <property type="match status" value="1"/>
</dbReference>
<feature type="signal peptide" evidence="11">
    <location>
        <begin position="1"/>
        <end position="20"/>
    </location>
</feature>
<evidence type="ECO:0000256" key="2">
    <source>
        <dbReference type="ARBA" id="ARBA00022553"/>
    </source>
</evidence>
<dbReference type="SUPFAM" id="SSF52172">
    <property type="entry name" value="CheY-like"/>
    <property type="match status" value="1"/>
</dbReference>
<dbReference type="Gene3D" id="3.40.50.2300">
    <property type="match status" value="1"/>
</dbReference>
<gene>
    <name evidence="15" type="ORF">KCV03_g6564</name>
</gene>
<keyword evidence="7" id="KW-0326">Glycosidase</keyword>
<dbReference type="PANTHER" id="PTHR43719">
    <property type="entry name" value="TWO-COMPONENT HISTIDINE KINASE"/>
    <property type="match status" value="1"/>
</dbReference>
<dbReference type="InterPro" id="IPR001789">
    <property type="entry name" value="Sig_transdc_resp-reg_receiver"/>
</dbReference>
<dbReference type="PROSITE" id="PS50112">
    <property type="entry name" value="PAS"/>
    <property type="match status" value="1"/>
</dbReference>
<evidence type="ECO:0000256" key="1">
    <source>
        <dbReference type="ARBA" id="ARBA00005641"/>
    </source>
</evidence>
<evidence type="ECO:0000256" key="10">
    <source>
        <dbReference type="SAM" id="MobiDB-lite"/>
    </source>
</evidence>
<sequence>MHYNLSDGLLTLSLVSTVSGTSLLPRYTNSTGSKVICNGTFSRISAQTWVDGMNPGWNLGNTLDGIPGEGDWGNPPVVPTTFDDVKKAGFKGVRLPVTWAYHFDTEAPEYTVNSAWLQRVSDVVDMVLERDMYVLVNVHHDSWTWADVTQANANYTQIEEKFYRLWFQIASKLACKSSLLAYEPINEPPGTTAAHAAELKKLENLFLKAISDAGGFNPYRVVTLNGPQENGDLTSQYFVRPTNISNPWAIQYHYYYPYPFIFSAWGSTIWGSDADKAALEADIANIRNNFTDVPLIIGEWAASPVATETAARWRYFDFFVRTASKYNTITVLWDNGADFLDRANHVWRDQTAIDIYMTALADEDNALPDSTTDPNAITQYTSANIFVRVGQNVTSQTLPYILPTNTTLISISGPNGTSLARGADYAVAGDNIICSAFFLRTYFTPSTSPGSIASLTLSFSTGADLTLNLVLWDTPMLSSTSSSAAAANGPSISIPVQWKGINKPAAVKAVTTNGTYLVDDFTKYYGPLQNARTTYNSQWDWDMNNLIITAAAVSVAQALGEDVVFTFELYPRVPGNAVNYTLIFTDANQQSGLSNKPQYDGRVSTRKPPSWDVLLPPPPPESLPKILDWTKFDVPGLSPHVQFIKNFDWSSTPIGPIDKWPGRLSSVIISICTNPDPRIVLWGEELIMIYNAACASLIGEKHPYAMGRSCSEIQAETWPQMSSLLQPALLEGKAIKSTKELSFQERNGVLEETYWNFIIFPLIGEDGYALGAIHSLVELSALVINERRANVVEKLKERVSTGTTISEIWTQCLTSLEAYPEDVPFALIYSNDDDSISSASSSWANSLKNYQLHGSLGINQNNAAIPSTFDLTERKSVYGLARACRSSIIGRKTVVLRRCDNTLPPDLATAIPGRGWEDPVEAVCVMPIAVNGAGALAFFIVGLNPRRPFNEDSLQFAHNLRDVLTKSSSLLNQAKFEEIQDNLSAQLKISTLKAARNEEKFTRMAESAPIGICTLNPNGKPVYCNDEYVNLVGMPREYDWTAIWDSQATWQEHVHPDDIDGIAVAWKSLLSKEKTSVTVEYRVTRPWTSVDKATGSQLTGPTWLMNNAAAEYDENGDVVCIHAWLHETSFRHYTETLLSSRLEEALETKRASENFIDMVSHELRNPLSAILQSADGIITGLDDQEARKKKGTEMLDGVLEAAQTIILCAQHQKCIVDDILCLSKLDSNLLVITPDKVSPPQLIGKVLKMYEAELARASVMGKLEVEQSYYDIMNSRHAMLDPSRLLQVIINLLTNAIKFTQFSEKRGLTIYLGASHERPTGARHKLAFIKPRNARHEHSVPLSAEWGQGKDIYLQIAVQDTGRGLSEEEMSLLFQRFSQASPKTYKQYGGSGLGLFISRELCELQGGQIGVSSSGLGQGTTFAFYVRARRCLQEANSTPESPVALQHVWNTPVTGSTAMPQPHDFSGVKNIRPSVPLRARSSTNTRSPPKPATSDRPLHVLVVEDNLINQRVMAQQLRKQGCVVHIANHGLEALTFLATSVFSSTNPSTPLDVVLMDQEMPVMDGITCVREIRARQETQEFNGHVPVIAVTANARSEQITVMMQAGMDSVVTKPFRIPDLVPQMRKLVENTNPSQATDGDGDETEERPSMSPEPQDSGNATVAPERPTVTTKISSTWEKVKGNQASDDIW</sequence>
<feature type="non-terminal residue" evidence="15">
    <location>
        <position position="1690"/>
    </location>
</feature>
<feature type="region of interest" description="Disordered" evidence="10">
    <location>
        <begin position="1627"/>
        <end position="1690"/>
    </location>
</feature>
<dbReference type="InterPro" id="IPR014756">
    <property type="entry name" value="Ig_E-set"/>
</dbReference>
<keyword evidence="3 11" id="KW-0732">Signal</keyword>
<evidence type="ECO:0000259" key="12">
    <source>
        <dbReference type="PROSITE" id="PS50109"/>
    </source>
</evidence>
<dbReference type="EMBL" id="JAHFYH010000049">
    <property type="protein sequence ID" value="KAH0218370.1"/>
    <property type="molecule type" value="Genomic_DNA"/>
</dbReference>
<keyword evidence="6" id="KW-0119">Carbohydrate metabolism</keyword>
<dbReference type="InterPro" id="IPR017853">
    <property type="entry name" value="GH"/>
</dbReference>
<dbReference type="SMART" id="SM00387">
    <property type="entry name" value="HATPase_c"/>
    <property type="match status" value="1"/>
</dbReference>
<protein>
    <submittedName>
        <fullName evidence="15">Endoglucanase B</fullName>
    </submittedName>
</protein>
<dbReference type="Gene3D" id="3.30.565.10">
    <property type="entry name" value="Histidine kinase-like ATPase, C-terminal domain"/>
    <property type="match status" value="1"/>
</dbReference>
<keyword evidence="5" id="KW-0136">Cellulose degradation</keyword>
<dbReference type="OrthoDB" id="60033at2759"/>
<dbReference type="Pfam" id="PF00150">
    <property type="entry name" value="Cellulase"/>
    <property type="match status" value="1"/>
</dbReference>
<dbReference type="Pfam" id="PF02518">
    <property type="entry name" value="HATPase_c"/>
    <property type="match status" value="1"/>
</dbReference>
<keyword evidence="8" id="KW-0624">Polysaccharide degradation</keyword>
<feature type="region of interest" description="Disordered" evidence="10">
    <location>
        <begin position="1456"/>
        <end position="1496"/>
    </location>
</feature>
<dbReference type="InterPro" id="IPR005467">
    <property type="entry name" value="His_kinase_dom"/>
</dbReference>
<feature type="domain" description="Histidine kinase" evidence="12">
    <location>
        <begin position="1158"/>
        <end position="1430"/>
    </location>
</feature>
<evidence type="ECO:0000256" key="5">
    <source>
        <dbReference type="ARBA" id="ARBA00023001"/>
    </source>
</evidence>
<dbReference type="InterPro" id="IPR001547">
    <property type="entry name" value="Glyco_hydro_5"/>
</dbReference>
<dbReference type="SUPFAM" id="SSF81296">
    <property type="entry name" value="E set domains"/>
    <property type="match status" value="1"/>
</dbReference>
<dbReference type="InterPro" id="IPR000014">
    <property type="entry name" value="PAS"/>
</dbReference>
<evidence type="ECO:0000256" key="7">
    <source>
        <dbReference type="ARBA" id="ARBA00023295"/>
    </source>
</evidence>
<dbReference type="InterPro" id="IPR003661">
    <property type="entry name" value="HisK_dim/P_dom"/>
</dbReference>
<evidence type="ECO:0000256" key="8">
    <source>
        <dbReference type="ARBA" id="ARBA00023326"/>
    </source>
</evidence>
<dbReference type="PROSITE" id="PS50109">
    <property type="entry name" value="HIS_KIN"/>
    <property type="match status" value="1"/>
</dbReference>
<feature type="modified residue" description="4-aspartylphosphate" evidence="9">
    <location>
        <position position="1557"/>
    </location>
</feature>
<dbReference type="CDD" id="cd00130">
    <property type="entry name" value="PAS"/>
    <property type="match status" value="1"/>
</dbReference>
<evidence type="ECO:0000259" key="14">
    <source>
        <dbReference type="PROSITE" id="PS50112"/>
    </source>
</evidence>
<accession>A0A9P8GDR2</accession>
<dbReference type="SUPFAM" id="SSF47384">
    <property type="entry name" value="Homodimeric domain of signal transducing histidine kinase"/>
    <property type="match status" value="1"/>
</dbReference>
<evidence type="ECO:0000256" key="4">
    <source>
        <dbReference type="ARBA" id="ARBA00022801"/>
    </source>
</evidence>
<dbReference type="CDD" id="cd17546">
    <property type="entry name" value="REC_hyHK_CKI1_RcsC-like"/>
    <property type="match status" value="1"/>
</dbReference>
<dbReference type="Gene3D" id="1.10.287.130">
    <property type="match status" value="1"/>
</dbReference>
<keyword evidence="2 9" id="KW-0597">Phosphoprotein</keyword>
<dbReference type="Pfam" id="PF00512">
    <property type="entry name" value="HisKA"/>
    <property type="match status" value="1"/>
</dbReference>
<dbReference type="Pfam" id="PF00072">
    <property type="entry name" value="Response_reg"/>
    <property type="match status" value="1"/>
</dbReference>
<evidence type="ECO:0000256" key="9">
    <source>
        <dbReference type="PROSITE-ProRule" id="PRU00169"/>
    </source>
</evidence>
<dbReference type="SMART" id="SM00448">
    <property type="entry name" value="REC"/>
    <property type="match status" value="1"/>
</dbReference>
<dbReference type="PANTHER" id="PTHR43719:SF30">
    <property type="entry name" value="TWO-COMPONENT SYSTEM RESPONSE REGULATOR"/>
    <property type="match status" value="1"/>
</dbReference>
<dbReference type="InterPro" id="IPR004358">
    <property type="entry name" value="Sig_transdc_His_kin-like_C"/>
</dbReference>
<dbReference type="FunFam" id="3.20.20.80:FF:000152">
    <property type="entry name" value="Extracellular endoglucanase"/>
    <property type="match status" value="1"/>
</dbReference>
<dbReference type="PROSITE" id="PS50110">
    <property type="entry name" value="RESPONSE_REGULATORY"/>
    <property type="match status" value="1"/>
</dbReference>
<dbReference type="InterPro" id="IPR036890">
    <property type="entry name" value="HATPase_C_sf"/>
</dbReference>
<dbReference type="Gene3D" id="3.20.20.80">
    <property type="entry name" value="Glycosidases"/>
    <property type="match status" value="1"/>
</dbReference>
<dbReference type="InterPro" id="IPR011006">
    <property type="entry name" value="CheY-like_superfamily"/>
</dbReference>